<evidence type="ECO:0000256" key="1">
    <source>
        <dbReference type="SAM" id="MobiDB-lite"/>
    </source>
</evidence>
<keyword evidence="3" id="KW-1185">Reference proteome</keyword>
<name>A0AAD9P0P9_RIDPI</name>
<dbReference type="AlphaFoldDB" id="A0AAD9P0P9"/>
<dbReference type="Pfam" id="PF06658">
    <property type="entry name" value="DUF1168"/>
    <property type="match status" value="1"/>
</dbReference>
<sequence length="150" mass="17480">MAEETQPDKEEKVVVVAKRPADVQRIKLEKLMKNPSKPVFIPEKREGKLPKVFNPPEFVRNIWGSSAGAGSGDFHVYRSVRRREYARQKFINEMAEQEKLDEEYHVKMKEHEKAAELRTAKKRNKRRVDRSSGTCPIKQRQKCLGGINYI</sequence>
<proteinExistence type="predicted"/>
<dbReference type="PANTHER" id="PTHR13507:SF0">
    <property type="entry name" value="PRKR-INTERACTING PROTEIN 1"/>
    <property type="match status" value="1"/>
</dbReference>
<comment type="caution">
    <text evidence="2">The sequence shown here is derived from an EMBL/GenBank/DDBJ whole genome shotgun (WGS) entry which is preliminary data.</text>
</comment>
<feature type="region of interest" description="Disordered" evidence="1">
    <location>
        <begin position="113"/>
        <end position="134"/>
    </location>
</feature>
<dbReference type="GO" id="GO:0005730">
    <property type="term" value="C:nucleolus"/>
    <property type="evidence" value="ECO:0007669"/>
    <property type="project" value="TreeGrafter"/>
</dbReference>
<organism evidence="2 3">
    <name type="scientific">Ridgeia piscesae</name>
    <name type="common">Tubeworm</name>
    <dbReference type="NCBI Taxonomy" id="27915"/>
    <lineage>
        <taxon>Eukaryota</taxon>
        <taxon>Metazoa</taxon>
        <taxon>Spiralia</taxon>
        <taxon>Lophotrochozoa</taxon>
        <taxon>Annelida</taxon>
        <taxon>Polychaeta</taxon>
        <taxon>Sedentaria</taxon>
        <taxon>Canalipalpata</taxon>
        <taxon>Sabellida</taxon>
        <taxon>Siboglinidae</taxon>
        <taxon>Ridgeia</taxon>
    </lineage>
</organism>
<dbReference type="Proteomes" id="UP001209878">
    <property type="component" value="Unassembled WGS sequence"/>
</dbReference>
<evidence type="ECO:0008006" key="4">
    <source>
        <dbReference type="Google" id="ProtNLM"/>
    </source>
</evidence>
<dbReference type="GO" id="GO:0004860">
    <property type="term" value="F:protein kinase inhibitor activity"/>
    <property type="evidence" value="ECO:0007669"/>
    <property type="project" value="TreeGrafter"/>
</dbReference>
<reference evidence="2" key="1">
    <citation type="journal article" date="2023" name="Mol. Biol. Evol.">
        <title>Third-Generation Sequencing Reveals the Adaptive Role of the Epigenome in Three Deep-Sea Polychaetes.</title>
        <authorList>
            <person name="Perez M."/>
            <person name="Aroh O."/>
            <person name="Sun Y."/>
            <person name="Lan Y."/>
            <person name="Juniper S.K."/>
            <person name="Young C.R."/>
            <person name="Angers B."/>
            <person name="Qian P.Y."/>
        </authorList>
    </citation>
    <scope>NUCLEOTIDE SEQUENCE</scope>
    <source>
        <strain evidence="2">R07B-5</strain>
    </source>
</reference>
<gene>
    <name evidence="2" type="ORF">NP493_217g01020</name>
</gene>
<dbReference type="PANTHER" id="PTHR13507">
    <property type="entry name" value="PRKR-INTERACTING PROTEIN 1"/>
    <property type="match status" value="1"/>
</dbReference>
<dbReference type="GO" id="GO:0019901">
    <property type="term" value="F:protein kinase binding"/>
    <property type="evidence" value="ECO:0007669"/>
    <property type="project" value="TreeGrafter"/>
</dbReference>
<dbReference type="EMBL" id="JAODUO010000218">
    <property type="protein sequence ID" value="KAK2185904.1"/>
    <property type="molecule type" value="Genomic_DNA"/>
</dbReference>
<dbReference type="InterPro" id="IPR009548">
    <property type="entry name" value="Prkrip1"/>
</dbReference>
<protein>
    <recommendedName>
        <fullName evidence="4">PRKR-interacting protein 1</fullName>
    </recommendedName>
</protein>
<dbReference type="GO" id="GO:0003725">
    <property type="term" value="F:double-stranded RNA binding"/>
    <property type="evidence" value="ECO:0007669"/>
    <property type="project" value="InterPro"/>
</dbReference>
<accession>A0AAD9P0P9</accession>
<evidence type="ECO:0000313" key="2">
    <source>
        <dbReference type="EMBL" id="KAK2185904.1"/>
    </source>
</evidence>
<evidence type="ECO:0000313" key="3">
    <source>
        <dbReference type="Proteomes" id="UP001209878"/>
    </source>
</evidence>